<keyword evidence="3" id="KW-1003">Cell membrane</keyword>
<evidence type="ECO:0000256" key="6">
    <source>
        <dbReference type="ARBA" id="ARBA00023136"/>
    </source>
</evidence>
<dbReference type="InterPro" id="IPR050586">
    <property type="entry name" value="CPA3_Na-H_Antiporter_D"/>
</dbReference>
<dbReference type="STRING" id="322710.Avin_19550"/>
<name>C1DEH9_AZOVD</name>
<sequence>MMHAPILPILLPLFAGSLLLLGHRLGHGIQRRLSLAATWALLPLAVWALLLASDGRLRIYALGDWPAPFGIVLLLDRLSALMLLVTALLAGFALLYAVRGDDLRGPNFHALFQFQLVGINGAFLTADLFNLFVFFEILLIASYALLLHGNGAARVRAGLHYVLPNLLGSAFFLIGIGILYGLTGTLNMADLARRVAGADAGQAPLLATAGYLLLVVFGLKGAILPLHFWLPRAYAAATAPVAALFAIMTKVGLYAILRVFGLIFGAQAGPLAGLAQPWLWTLAVATLAAGVFGVLAARDLQVQLAYLVIVSVGTLLLGLAPGSLEGYAAALYYLLHSTLVAGGLFLLADLVARQRGELGGALQRGPNLHQPGLLGGLFFFGAISVAGLPPLSGFLGKLMLLRAVPVGIAALAIWTVVLCGGLGLLIALGRSGSTLFWRGSGAPSGEPADGVRLLACAGLLSGSLLLTMAAAPVQAYVRETARQLLDPAAYLRIGAGGGA</sequence>
<evidence type="ECO:0000256" key="4">
    <source>
        <dbReference type="ARBA" id="ARBA00022692"/>
    </source>
</evidence>
<keyword evidence="5 8" id="KW-1133">Transmembrane helix</keyword>
<dbReference type="AlphaFoldDB" id="C1DEH9"/>
<keyword evidence="11" id="KW-1185">Reference proteome</keyword>
<dbReference type="PANTHER" id="PTHR42703:SF1">
    <property type="entry name" value="NA(+)_H(+) ANTIPORTER SUBUNIT D1"/>
    <property type="match status" value="1"/>
</dbReference>
<feature type="transmembrane region" description="Helical" evidence="8">
    <location>
        <begin position="159"/>
        <end position="183"/>
    </location>
</feature>
<evidence type="ECO:0000256" key="5">
    <source>
        <dbReference type="ARBA" id="ARBA00022989"/>
    </source>
</evidence>
<dbReference type="eggNOG" id="COG0651">
    <property type="taxonomic scope" value="Bacteria"/>
</dbReference>
<dbReference type="OrthoDB" id="9768329at2"/>
<dbReference type="Pfam" id="PF00361">
    <property type="entry name" value="Proton_antipo_M"/>
    <property type="match status" value="1"/>
</dbReference>
<feature type="transmembrane region" description="Helical" evidence="8">
    <location>
        <begin position="128"/>
        <end position="147"/>
    </location>
</feature>
<evidence type="ECO:0000313" key="10">
    <source>
        <dbReference type="EMBL" id="ACO78164.1"/>
    </source>
</evidence>
<feature type="transmembrane region" description="Helical" evidence="8">
    <location>
        <begin position="78"/>
        <end position="98"/>
    </location>
</feature>
<feature type="transmembrane region" description="Helical" evidence="8">
    <location>
        <begin position="330"/>
        <end position="352"/>
    </location>
</feature>
<dbReference type="PANTHER" id="PTHR42703">
    <property type="entry name" value="NADH DEHYDROGENASE"/>
    <property type="match status" value="1"/>
</dbReference>
<evidence type="ECO:0000313" key="11">
    <source>
        <dbReference type="Proteomes" id="UP000002424"/>
    </source>
</evidence>
<comment type="similarity">
    <text evidence="2">Belongs to the CPA3 antiporters (TC 2.A.63) subunit D family.</text>
</comment>
<dbReference type="Proteomes" id="UP000002424">
    <property type="component" value="Chromosome"/>
</dbReference>
<feature type="transmembrane region" description="Helical" evidence="8">
    <location>
        <begin position="373"/>
        <end position="391"/>
    </location>
</feature>
<evidence type="ECO:0000256" key="7">
    <source>
        <dbReference type="RuleBase" id="RU000320"/>
    </source>
</evidence>
<accession>C1DEH9</accession>
<protein>
    <submittedName>
        <fullName evidence="10">Sodium hydrogen antiporter subunitD, ShaD</fullName>
    </submittedName>
</protein>
<dbReference type="HOGENOM" id="CLU_007100_9_2_6"/>
<dbReference type="EnsemblBacteria" id="ACO78164">
    <property type="protein sequence ID" value="ACO78164"/>
    <property type="gene ID" value="Avin_19550"/>
</dbReference>
<dbReference type="PRINTS" id="PR01437">
    <property type="entry name" value="NUOXDRDTASE4"/>
</dbReference>
<feature type="transmembrane region" description="Helical" evidence="8">
    <location>
        <begin position="304"/>
        <end position="324"/>
    </location>
</feature>
<feature type="transmembrane region" description="Helical" evidence="8">
    <location>
        <begin position="403"/>
        <end position="428"/>
    </location>
</feature>
<evidence type="ECO:0000256" key="1">
    <source>
        <dbReference type="ARBA" id="ARBA00004651"/>
    </source>
</evidence>
<feature type="transmembrane region" description="Helical" evidence="8">
    <location>
        <begin position="36"/>
        <end position="57"/>
    </location>
</feature>
<dbReference type="KEGG" id="avn:Avin_19550"/>
<feature type="domain" description="NADH:quinone oxidoreductase/Mrp antiporter transmembrane" evidence="9">
    <location>
        <begin position="127"/>
        <end position="414"/>
    </location>
</feature>
<dbReference type="InterPro" id="IPR003918">
    <property type="entry name" value="NADH_UbQ_OxRdtase"/>
</dbReference>
<comment type="subcellular location">
    <subcellularLocation>
        <location evidence="1">Cell membrane</location>
        <topology evidence="1">Multi-pass membrane protein</topology>
    </subcellularLocation>
    <subcellularLocation>
        <location evidence="7">Membrane</location>
        <topology evidence="7">Multi-pass membrane protein</topology>
    </subcellularLocation>
</comment>
<keyword evidence="6 8" id="KW-0472">Membrane</keyword>
<evidence type="ECO:0000256" key="3">
    <source>
        <dbReference type="ARBA" id="ARBA00022475"/>
    </source>
</evidence>
<proteinExistence type="inferred from homology"/>
<evidence type="ECO:0000256" key="8">
    <source>
        <dbReference type="SAM" id="Phobius"/>
    </source>
</evidence>
<feature type="transmembrane region" description="Helical" evidence="8">
    <location>
        <begin position="242"/>
        <end position="266"/>
    </location>
</feature>
<dbReference type="GeneID" id="88185194"/>
<reference evidence="10 11" key="1">
    <citation type="journal article" date="2009" name="J. Bacteriol.">
        <title>Genome sequence of Azotobacter vinelandii, an obligate aerobe specialized to support diverse anaerobic metabolic processes.</title>
        <authorList>
            <person name="Setubal J.C."/>
            <person name="dos Santos P."/>
            <person name="Goldman B.S."/>
            <person name="Ertesvag H."/>
            <person name="Espin G."/>
            <person name="Rubio L.M."/>
            <person name="Valla S."/>
            <person name="Almeida N.F."/>
            <person name="Balasubramanian D."/>
            <person name="Cromes L."/>
            <person name="Curatti L."/>
            <person name="Du Z."/>
            <person name="Godsy E."/>
            <person name="Goodner B."/>
            <person name="Hellner-Burris K."/>
            <person name="Hernandez J.A."/>
            <person name="Houmiel K."/>
            <person name="Imperial J."/>
            <person name="Kennedy C."/>
            <person name="Larson T.J."/>
            <person name="Latreille P."/>
            <person name="Ligon L.S."/>
            <person name="Lu J."/>
            <person name="Maerk M."/>
            <person name="Miller N.M."/>
            <person name="Norton S."/>
            <person name="O'Carroll I.P."/>
            <person name="Paulsen I."/>
            <person name="Raulfs E.C."/>
            <person name="Roemer R."/>
            <person name="Rosser J."/>
            <person name="Segura D."/>
            <person name="Slater S."/>
            <person name="Stricklin S.L."/>
            <person name="Studholme D.J."/>
            <person name="Sun J."/>
            <person name="Viana C.J."/>
            <person name="Wallin E."/>
            <person name="Wang B."/>
            <person name="Wheeler C."/>
            <person name="Zhu H."/>
            <person name="Dean D.R."/>
            <person name="Dixon R."/>
            <person name="Wood D."/>
        </authorList>
    </citation>
    <scope>NUCLEOTIDE SEQUENCE [LARGE SCALE GENOMIC DNA]</scope>
    <source>
        <strain evidence="11">DJ / ATCC BAA-1303</strain>
    </source>
</reference>
<keyword evidence="4 7" id="KW-0812">Transmembrane</keyword>
<dbReference type="GO" id="GO:0005886">
    <property type="term" value="C:plasma membrane"/>
    <property type="evidence" value="ECO:0007669"/>
    <property type="project" value="UniProtKB-SubCell"/>
</dbReference>
<dbReference type="GO" id="GO:0008137">
    <property type="term" value="F:NADH dehydrogenase (ubiquinone) activity"/>
    <property type="evidence" value="ECO:0007669"/>
    <property type="project" value="InterPro"/>
</dbReference>
<dbReference type="RefSeq" id="WP_012700573.1">
    <property type="nucleotide sequence ID" value="NC_012560.1"/>
</dbReference>
<dbReference type="InterPro" id="IPR001750">
    <property type="entry name" value="ND/Mrp_TM"/>
</dbReference>
<feature type="transmembrane region" description="Helical" evidence="8">
    <location>
        <begin position="203"/>
        <end position="230"/>
    </location>
</feature>
<evidence type="ECO:0000259" key="9">
    <source>
        <dbReference type="Pfam" id="PF00361"/>
    </source>
</evidence>
<dbReference type="GO" id="GO:0042773">
    <property type="term" value="P:ATP synthesis coupled electron transport"/>
    <property type="evidence" value="ECO:0007669"/>
    <property type="project" value="InterPro"/>
</dbReference>
<evidence type="ECO:0000256" key="2">
    <source>
        <dbReference type="ARBA" id="ARBA00005346"/>
    </source>
</evidence>
<feature type="transmembrane region" description="Helical" evidence="8">
    <location>
        <begin position="278"/>
        <end position="297"/>
    </location>
</feature>
<organism evidence="10 11">
    <name type="scientific">Azotobacter vinelandii (strain DJ / ATCC BAA-1303)</name>
    <dbReference type="NCBI Taxonomy" id="322710"/>
    <lineage>
        <taxon>Bacteria</taxon>
        <taxon>Pseudomonadati</taxon>
        <taxon>Pseudomonadota</taxon>
        <taxon>Gammaproteobacteria</taxon>
        <taxon>Pseudomonadales</taxon>
        <taxon>Pseudomonadaceae</taxon>
        <taxon>Azotobacter</taxon>
    </lineage>
</organism>
<dbReference type="EMBL" id="CP001157">
    <property type="protein sequence ID" value="ACO78164.1"/>
    <property type="molecule type" value="Genomic_DNA"/>
</dbReference>
<dbReference type="NCBIfam" id="NF009309">
    <property type="entry name" value="PRK12666.1"/>
    <property type="match status" value="1"/>
</dbReference>
<gene>
    <name evidence="10" type="primary">shaD</name>
    <name evidence="10" type="ordered locus">Avin_19550</name>
</gene>